<feature type="compositionally biased region" description="Acidic residues" evidence="8">
    <location>
        <begin position="63"/>
        <end position="74"/>
    </location>
</feature>
<dbReference type="Pfam" id="PF00400">
    <property type="entry name" value="WD40"/>
    <property type="match status" value="5"/>
</dbReference>
<dbReference type="PANTHER" id="PTHR19855:SF11">
    <property type="entry name" value="RIBOSOME BIOGENESIS PROTEIN WDR12"/>
    <property type="match status" value="1"/>
</dbReference>
<dbReference type="PROSITE" id="PS50082">
    <property type="entry name" value="WD_REPEATS_2"/>
    <property type="match status" value="2"/>
</dbReference>
<evidence type="ECO:0000256" key="5">
    <source>
        <dbReference type="ARBA" id="ARBA00023242"/>
    </source>
</evidence>
<keyword evidence="1 6" id="KW-0690">Ribosome biogenesis</keyword>
<dbReference type="SMART" id="SM00320">
    <property type="entry name" value="WD40"/>
    <property type="match status" value="7"/>
</dbReference>
<dbReference type="AlphaFoldDB" id="A0AAD3D5K9"/>
<dbReference type="GO" id="GO:0005654">
    <property type="term" value="C:nucleoplasm"/>
    <property type="evidence" value="ECO:0007669"/>
    <property type="project" value="UniProtKB-SubCell"/>
</dbReference>
<dbReference type="GO" id="GO:0043021">
    <property type="term" value="F:ribonucleoprotein complex binding"/>
    <property type="evidence" value="ECO:0007669"/>
    <property type="project" value="UniProtKB-UniRule"/>
</dbReference>
<dbReference type="Gene3D" id="2.130.10.10">
    <property type="entry name" value="YVTN repeat-like/Quinoprotein amine dehydrogenase"/>
    <property type="match status" value="1"/>
</dbReference>
<dbReference type="InterPro" id="IPR036322">
    <property type="entry name" value="WD40_repeat_dom_sf"/>
</dbReference>
<dbReference type="EMBL" id="BLLK01000061">
    <property type="protein sequence ID" value="GFH58153.1"/>
    <property type="molecule type" value="Genomic_DNA"/>
</dbReference>
<dbReference type="PROSITE" id="PS50294">
    <property type="entry name" value="WD_REPEATS_REGION"/>
    <property type="match status" value="1"/>
</dbReference>
<dbReference type="InterPro" id="IPR001680">
    <property type="entry name" value="WD40_rpt"/>
</dbReference>
<keyword evidence="2 6" id="KW-0698">rRNA processing</keyword>
<comment type="function">
    <text evidence="6">Required for maturation of ribosomal RNAs and formation of the large ribosomal subunit.</text>
</comment>
<comment type="caution">
    <text evidence="10">The sequence shown here is derived from an EMBL/GenBank/DDBJ whole genome shotgun (WGS) entry which is preliminary data.</text>
</comment>
<protein>
    <recommendedName>
        <fullName evidence="6">Ribosome biogenesis protein WDR12 homolog</fullName>
    </recommendedName>
</protein>
<keyword evidence="4" id="KW-0677">Repeat</keyword>
<evidence type="ECO:0000256" key="1">
    <source>
        <dbReference type="ARBA" id="ARBA00022517"/>
    </source>
</evidence>
<evidence type="ECO:0000256" key="4">
    <source>
        <dbReference type="ARBA" id="ARBA00022737"/>
    </source>
</evidence>
<evidence type="ECO:0000256" key="2">
    <source>
        <dbReference type="ARBA" id="ARBA00022552"/>
    </source>
</evidence>
<evidence type="ECO:0000313" key="11">
    <source>
        <dbReference type="Proteomes" id="UP001054902"/>
    </source>
</evidence>
<reference evidence="10 11" key="1">
    <citation type="journal article" date="2021" name="Sci. Rep.">
        <title>The genome of the diatom Chaetoceros tenuissimus carries an ancient integrated fragment of an extant virus.</title>
        <authorList>
            <person name="Hongo Y."/>
            <person name="Kimura K."/>
            <person name="Takaki Y."/>
            <person name="Yoshida Y."/>
            <person name="Baba S."/>
            <person name="Kobayashi G."/>
            <person name="Nagasaki K."/>
            <person name="Hano T."/>
            <person name="Tomaru Y."/>
        </authorList>
    </citation>
    <scope>NUCLEOTIDE SEQUENCE [LARGE SCALE GENOMIC DNA]</scope>
    <source>
        <strain evidence="10 11">NIES-3715</strain>
    </source>
</reference>
<dbReference type="PRINTS" id="PR00320">
    <property type="entry name" value="GPROTEINBRPT"/>
</dbReference>
<dbReference type="InterPro" id="IPR015943">
    <property type="entry name" value="WD40/YVTN_repeat-like_dom_sf"/>
</dbReference>
<feature type="repeat" description="WD" evidence="7">
    <location>
        <begin position="375"/>
        <end position="417"/>
    </location>
</feature>
<proteinExistence type="inferred from homology"/>
<dbReference type="Proteomes" id="UP001054902">
    <property type="component" value="Unassembled WGS sequence"/>
</dbReference>
<evidence type="ECO:0000256" key="7">
    <source>
        <dbReference type="PROSITE-ProRule" id="PRU00221"/>
    </source>
</evidence>
<keyword evidence="11" id="KW-1185">Reference proteome</keyword>
<organism evidence="10 11">
    <name type="scientific">Chaetoceros tenuissimus</name>
    <dbReference type="NCBI Taxonomy" id="426638"/>
    <lineage>
        <taxon>Eukaryota</taxon>
        <taxon>Sar</taxon>
        <taxon>Stramenopiles</taxon>
        <taxon>Ochrophyta</taxon>
        <taxon>Bacillariophyta</taxon>
        <taxon>Coscinodiscophyceae</taxon>
        <taxon>Chaetocerotophycidae</taxon>
        <taxon>Chaetocerotales</taxon>
        <taxon>Chaetocerotaceae</taxon>
        <taxon>Chaetoceros</taxon>
    </lineage>
</organism>
<feature type="domain" description="NLE" evidence="9">
    <location>
        <begin position="14"/>
        <end position="95"/>
    </location>
</feature>
<dbReference type="GO" id="GO:0005730">
    <property type="term" value="C:nucleolus"/>
    <property type="evidence" value="ECO:0007669"/>
    <property type="project" value="UniProtKB-SubCell"/>
</dbReference>
<dbReference type="HAMAP" id="MF_03029">
    <property type="entry name" value="WDR12"/>
    <property type="match status" value="1"/>
</dbReference>
<keyword evidence="3 7" id="KW-0853">WD repeat</keyword>
<dbReference type="InterPro" id="IPR019775">
    <property type="entry name" value="WD40_repeat_CS"/>
</dbReference>
<keyword evidence="5 6" id="KW-0539">Nucleus</keyword>
<evidence type="ECO:0000256" key="8">
    <source>
        <dbReference type="SAM" id="MobiDB-lite"/>
    </source>
</evidence>
<sequence length="451" mass="48903">MSDSSVDIDGEQVRVSFILAKNQDRSLEVPSDPIAVPSSTRKKGLSAIINHLLDRRVDNKDGSDEDSDSDDEDKEPAIPFDFLVNHKLLRMSVEAMARREALSLEQAIEIEYFPAREAPEGEGESESQPDWISSLASTESFVVSGICDGSLRLFDQSDAFQQVGYVKAHAGPVQCVSSVEMDCSDKLLIASGSMDQTLLMHMVNKKNQINLHAVCSGGHMSSVSSTKLLSTGSGSASLASGDWDGGLCVWNVPTSSNESSESSSKKRKGVASQDVQEVTPQFFLKAHASNISGIVGAYQNSNVLLTSSWDHSIKSWDLESQNNILTLNGAKVATCIGRCHNSDVVATGHPDCTVRLWDMRSNTKNEGSLFDGSLRPSHKSWVSAVEWSPNDPFILASTSHDGTIKVWDIRSTVPLHTIKAHAKGSKALCLSFSKNAIYSGGSDCVVKRFRF</sequence>
<feature type="region of interest" description="Disordered" evidence="8">
    <location>
        <begin position="56"/>
        <end position="76"/>
    </location>
</feature>
<dbReference type="PANTHER" id="PTHR19855">
    <property type="entry name" value="WD40 REPEAT PROTEIN 12, 37"/>
    <property type="match status" value="1"/>
</dbReference>
<dbReference type="Pfam" id="PF08154">
    <property type="entry name" value="NLE"/>
    <property type="match status" value="1"/>
</dbReference>
<dbReference type="PROSITE" id="PS00678">
    <property type="entry name" value="WD_REPEATS_1"/>
    <property type="match status" value="2"/>
</dbReference>
<name>A0AAD3D5K9_9STRA</name>
<feature type="repeat" description="WD" evidence="7">
    <location>
        <begin position="284"/>
        <end position="326"/>
    </location>
</feature>
<evidence type="ECO:0000256" key="3">
    <source>
        <dbReference type="ARBA" id="ARBA00022574"/>
    </source>
</evidence>
<evidence type="ECO:0000313" key="10">
    <source>
        <dbReference type="EMBL" id="GFH58153.1"/>
    </source>
</evidence>
<gene>
    <name evidence="10" type="ORF">CTEN210_14629</name>
</gene>
<comment type="similarity">
    <text evidence="6">Belongs to the WD repeat WDR12/YTM1 family.</text>
</comment>
<accession>A0AAD3D5K9</accession>
<evidence type="ECO:0000259" key="9">
    <source>
        <dbReference type="Pfam" id="PF08154"/>
    </source>
</evidence>
<dbReference type="InterPro" id="IPR012972">
    <property type="entry name" value="NLE"/>
</dbReference>
<dbReference type="SUPFAM" id="SSF50978">
    <property type="entry name" value="WD40 repeat-like"/>
    <property type="match status" value="1"/>
</dbReference>
<dbReference type="InterPro" id="IPR020472">
    <property type="entry name" value="WD40_PAC1"/>
</dbReference>
<dbReference type="GO" id="GO:0030687">
    <property type="term" value="C:preribosome, large subunit precursor"/>
    <property type="evidence" value="ECO:0007669"/>
    <property type="project" value="UniProtKB-UniRule"/>
</dbReference>
<dbReference type="GO" id="GO:0000466">
    <property type="term" value="P:maturation of 5.8S rRNA from tricistronic rRNA transcript (SSU-rRNA, 5.8S rRNA, LSU-rRNA)"/>
    <property type="evidence" value="ECO:0007669"/>
    <property type="project" value="UniProtKB-UniRule"/>
</dbReference>
<comment type="subcellular location">
    <subcellularLocation>
        <location evidence="6">Nucleus</location>
        <location evidence="6">Nucleolus</location>
    </subcellularLocation>
    <subcellularLocation>
        <location evidence="6">Nucleus</location>
        <location evidence="6">Nucleoplasm</location>
    </subcellularLocation>
</comment>
<evidence type="ECO:0000256" key="6">
    <source>
        <dbReference type="HAMAP-Rule" id="MF_03029"/>
    </source>
</evidence>
<dbReference type="GO" id="GO:0000463">
    <property type="term" value="P:maturation of LSU-rRNA from tricistronic rRNA transcript (SSU-rRNA, 5.8S rRNA, LSU-rRNA)"/>
    <property type="evidence" value="ECO:0007669"/>
    <property type="project" value="UniProtKB-UniRule"/>
</dbReference>
<dbReference type="InterPro" id="IPR028599">
    <property type="entry name" value="WDR12/Ytm1"/>
</dbReference>